<dbReference type="Proteomes" id="UP000494115">
    <property type="component" value="Unassembled WGS sequence"/>
</dbReference>
<reference evidence="1 2" key="1">
    <citation type="submission" date="2020-04" db="EMBL/GenBank/DDBJ databases">
        <authorList>
            <person name="De Canck E."/>
        </authorList>
    </citation>
    <scope>NUCLEOTIDE SEQUENCE [LARGE SCALE GENOMIC DNA]</scope>
    <source>
        <strain evidence="1 2">LMG 28138</strain>
    </source>
</reference>
<dbReference type="EMBL" id="CADIKM010000012">
    <property type="protein sequence ID" value="CAB3790451.1"/>
    <property type="molecule type" value="Genomic_DNA"/>
</dbReference>
<organism evidence="1 2">
    <name type="scientific">Pararobbsia alpina</name>
    <dbReference type="NCBI Taxonomy" id="621374"/>
    <lineage>
        <taxon>Bacteria</taxon>
        <taxon>Pseudomonadati</taxon>
        <taxon>Pseudomonadota</taxon>
        <taxon>Betaproteobacteria</taxon>
        <taxon>Burkholderiales</taxon>
        <taxon>Burkholderiaceae</taxon>
        <taxon>Pararobbsia</taxon>
    </lineage>
</organism>
<proteinExistence type="predicted"/>
<gene>
    <name evidence="1" type="ORF">LMG28138_02990</name>
</gene>
<sequence>MASPEAQIRTTLRQSDMADRLALRGEHAHSIEFRGTHSPAAPEIALHIDPKTIWRTVARVNEYTAIAQSNAIAGDVERKNLARLLARFDDIERALVG</sequence>
<evidence type="ECO:0000313" key="1">
    <source>
        <dbReference type="EMBL" id="CAB3790451.1"/>
    </source>
</evidence>
<dbReference type="AlphaFoldDB" id="A0A6S7B757"/>
<evidence type="ECO:0000313" key="2">
    <source>
        <dbReference type="Proteomes" id="UP000494115"/>
    </source>
</evidence>
<name>A0A6S7B757_9BURK</name>
<protein>
    <submittedName>
        <fullName evidence="1">Uncharacterized protein</fullName>
    </submittedName>
</protein>
<accession>A0A6S7B757</accession>
<keyword evidence="2" id="KW-1185">Reference proteome</keyword>